<comment type="caution">
    <text evidence="1">The sequence shown here is derived from an EMBL/GenBank/DDBJ whole genome shotgun (WGS) entry which is preliminary data.</text>
</comment>
<name>A0A9N8H625_9STRA</name>
<gene>
    <name evidence="1" type="ORF">SEMRO_88_G046550.1</name>
</gene>
<proteinExistence type="predicted"/>
<dbReference type="EMBL" id="CAICTM010000087">
    <property type="protein sequence ID" value="CAB9500635.1"/>
    <property type="molecule type" value="Genomic_DNA"/>
</dbReference>
<dbReference type="AlphaFoldDB" id="A0A9N8H625"/>
<accession>A0A9N8H625</accession>
<evidence type="ECO:0000313" key="2">
    <source>
        <dbReference type="Proteomes" id="UP001153069"/>
    </source>
</evidence>
<sequence length="141" mass="16038">MGGLGPNRRELAPYGPPVFHIMVRPGVNGLSPLLVDLPVSIDHKTLEEKPFGWRDWRGPAWVKPKPDHPTYNVTSWEADTESNTVTMAVDLFLYEDKDYSISYTSSTKKLMCPSLFYVMPSAFYLEPISVCGKYLLDYFDL</sequence>
<protein>
    <submittedName>
        <fullName evidence="1">Uncharacterized protein</fullName>
    </submittedName>
</protein>
<reference evidence="1" key="1">
    <citation type="submission" date="2020-06" db="EMBL/GenBank/DDBJ databases">
        <authorList>
            <consortium name="Plant Systems Biology data submission"/>
        </authorList>
    </citation>
    <scope>NUCLEOTIDE SEQUENCE</scope>
    <source>
        <strain evidence="1">D6</strain>
    </source>
</reference>
<keyword evidence="2" id="KW-1185">Reference proteome</keyword>
<evidence type="ECO:0000313" key="1">
    <source>
        <dbReference type="EMBL" id="CAB9500635.1"/>
    </source>
</evidence>
<organism evidence="1 2">
    <name type="scientific">Seminavis robusta</name>
    <dbReference type="NCBI Taxonomy" id="568900"/>
    <lineage>
        <taxon>Eukaryota</taxon>
        <taxon>Sar</taxon>
        <taxon>Stramenopiles</taxon>
        <taxon>Ochrophyta</taxon>
        <taxon>Bacillariophyta</taxon>
        <taxon>Bacillariophyceae</taxon>
        <taxon>Bacillariophycidae</taxon>
        <taxon>Naviculales</taxon>
        <taxon>Naviculaceae</taxon>
        <taxon>Seminavis</taxon>
    </lineage>
</organism>
<dbReference type="Proteomes" id="UP001153069">
    <property type="component" value="Unassembled WGS sequence"/>
</dbReference>
<dbReference type="OrthoDB" id="45055at2759"/>